<dbReference type="InterPro" id="IPR002575">
    <property type="entry name" value="Aminoglycoside_PTrfase"/>
</dbReference>
<dbReference type="Pfam" id="PF01636">
    <property type="entry name" value="APH"/>
    <property type="match status" value="1"/>
</dbReference>
<dbReference type="InterPro" id="IPR047175">
    <property type="entry name" value="CotS-like"/>
</dbReference>
<dbReference type="SUPFAM" id="SSF56112">
    <property type="entry name" value="Protein kinase-like (PK-like)"/>
    <property type="match status" value="1"/>
</dbReference>
<keyword evidence="2" id="KW-0167">Capsid protein</keyword>
<name>A0A1I3R889_9BACL</name>
<dbReference type="EMBL" id="FORR01000009">
    <property type="protein sequence ID" value="SFJ41446.1"/>
    <property type="molecule type" value="Genomic_DNA"/>
</dbReference>
<keyword evidence="2" id="KW-0946">Virion</keyword>
<dbReference type="GO" id="GO:0042601">
    <property type="term" value="C:endospore-forming forespore"/>
    <property type="evidence" value="ECO:0007669"/>
    <property type="project" value="TreeGrafter"/>
</dbReference>
<proteinExistence type="predicted"/>
<organism evidence="2 3">
    <name type="scientific">Thermoflavimicrobium dichotomicum</name>
    <dbReference type="NCBI Taxonomy" id="46223"/>
    <lineage>
        <taxon>Bacteria</taxon>
        <taxon>Bacillati</taxon>
        <taxon>Bacillota</taxon>
        <taxon>Bacilli</taxon>
        <taxon>Bacillales</taxon>
        <taxon>Thermoactinomycetaceae</taxon>
        <taxon>Thermoflavimicrobium</taxon>
    </lineage>
</organism>
<dbReference type="STRING" id="46223.SAMN05421852_10926"/>
<dbReference type="Gene3D" id="3.90.1200.10">
    <property type="match status" value="1"/>
</dbReference>
<dbReference type="InterPro" id="IPR011009">
    <property type="entry name" value="Kinase-like_dom_sf"/>
</dbReference>
<reference evidence="2 3" key="1">
    <citation type="submission" date="2016-10" db="EMBL/GenBank/DDBJ databases">
        <authorList>
            <person name="de Groot N.N."/>
        </authorList>
    </citation>
    <scope>NUCLEOTIDE SEQUENCE [LARGE SCALE GENOMIC DNA]</scope>
    <source>
        <strain evidence="2 3">DSM 44778</strain>
    </source>
</reference>
<feature type="domain" description="Aminoglycoside phosphotransferase" evidence="1">
    <location>
        <begin position="25"/>
        <end position="252"/>
    </location>
</feature>
<evidence type="ECO:0000259" key="1">
    <source>
        <dbReference type="Pfam" id="PF01636"/>
    </source>
</evidence>
<gene>
    <name evidence="2" type="ORF">SAMN05421852_10926</name>
</gene>
<protein>
    <submittedName>
        <fullName evidence="2">Spore coat protein, CotS family</fullName>
    </submittedName>
</protein>
<dbReference type="RefSeq" id="WP_093230099.1">
    <property type="nucleotide sequence ID" value="NZ_FORR01000009.1"/>
</dbReference>
<evidence type="ECO:0000313" key="3">
    <source>
        <dbReference type="Proteomes" id="UP000199545"/>
    </source>
</evidence>
<evidence type="ECO:0000313" key="2">
    <source>
        <dbReference type="EMBL" id="SFJ41446.1"/>
    </source>
</evidence>
<dbReference type="OrthoDB" id="2373610at2"/>
<dbReference type="PANTHER" id="PTHR39179:SF3">
    <property type="entry name" value="COTS-RELATED PROTEIN"/>
    <property type="match status" value="1"/>
</dbReference>
<accession>A0A1I3R889</accession>
<keyword evidence="3" id="KW-1185">Reference proteome</keyword>
<dbReference type="Proteomes" id="UP000199545">
    <property type="component" value="Unassembled WGS sequence"/>
</dbReference>
<dbReference type="PANTHER" id="PTHR39179">
    <property type="entry name" value="SPORE COAT PROTEIN I"/>
    <property type="match status" value="1"/>
</dbReference>
<dbReference type="AlphaFoldDB" id="A0A1I3R889"/>
<sequence length="315" mass="37905">MRFPTYEQMEKLLQQPVRRITEYRRNWLVQTNQQTWVAKRMQSSTKLRWLLSIDSELRSRGFTAMPPIRSDLKHWILTPWIEGKTCQYTNLHEVKKVIRVLATFHRTGRHLQTPPIKGAAFLLTHRLYDRLVQFYQILKERDTIPGEVGELLRTYGSEFYQHGLNVWEKLQSLPLDELNWREYQWHFLAHRDLASHNWLIDQAGKVWLIDFETADYDCQLSDVWQITTRILSSNGWNAQVCKQIFSTYEAIRPLNSLEKTIIYILFSFPNEFFRECIGIIKKKRGYRPENTLPYLKRIIQDQANWREFLKQLPTW</sequence>